<gene>
    <name evidence="4" type="ORF">SR858_13815</name>
</gene>
<evidence type="ECO:0000259" key="3">
    <source>
        <dbReference type="Pfam" id="PF01494"/>
    </source>
</evidence>
<dbReference type="EMBL" id="CP140152">
    <property type="protein sequence ID" value="WQH07367.1"/>
    <property type="molecule type" value="Genomic_DNA"/>
</dbReference>
<dbReference type="PRINTS" id="PR00420">
    <property type="entry name" value="RNGMNOXGNASE"/>
</dbReference>
<dbReference type="Gene3D" id="3.50.50.60">
    <property type="entry name" value="FAD/NAD(P)-binding domain"/>
    <property type="match status" value="1"/>
</dbReference>
<dbReference type="InterPro" id="IPR002938">
    <property type="entry name" value="FAD-bd"/>
</dbReference>
<name>A0ABZ0Y7D3_9BURK</name>
<feature type="domain" description="FAD-binding" evidence="3">
    <location>
        <begin position="7"/>
        <end position="336"/>
    </location>
</feature>
<dbReference type="PANTHER" id="PTHR13789">
    <property type="entry name" value="MONOOXYGENASE"/>
    <property type="match status" value="1"/>
</dbReference>
<dbReference type="NCBIfam" id="NF005313">
    <property type="entry name" value="PRK06847.1"/>
    <property type="match status" value="1"/>
</dbReference>
<dbReference type="PANTHER" id="PTHR13789:SF309">
    <property type="entry name" value="PUTATIVE (AFU_ORTHOLOGUE AFUA_6G14510)-RELATED"/>
    <property type="match status" value="1"/>
</dbReference>
<dbReference type="Proteomes" id="UP001326110">
    <property type="component" value="Chromosome"/>
</dbReference>
<evidence type="ECO:0000256" key="2">
    <source>
        <dbReference type="ARBA" id="ARBA00023033"/>
    </source>
</evidence>
<accession>A0ABZ0Y7D3</accession>
<sequence length="378" mass="40177">MTSPANKILIIGGGFSGMAAAIELRKLGADVDVVEIDPGWRSYGAGISLGGATLRAFKTLGILDRFLEDGAAADGVDLMLPHGQYLATVPTPRLAGADVPGGGAIMRPVLANILADATIASGARVRLGCTFTSLRQHADGVEVEFTDGTAGQYDLVIGADGLYSQVRETLLPAPAPRYSGQCVWRAVLPRPPEIERATMWVGAKIKAGLNPVSRNQMYLFVTEDRADNVRLDPAQFLAMLADLLAPFAAPLLQQCRAQLLEPGADVQIVYRPLEALLVPQPWHRGRVVLIGDTVHATTPHMASGACIGIEDAIVLADELDGAATIEAALTGFEARRWERCRMVVENSGRLGEIEISGGDKAEHARIMHDTHAALAAQI</sequence>
<evidence type="ECO:0000313" key="4">
    <source>
        <dbReference type="EMBL" id="WQH07367.1"/>
    </source>
</evidence>
<dbReference type="GeneID" id="43165841"/>
<evidence type="ECO:0000313" key="5">
    <source>
        <dbReference type="Proteomes" id="UP001326110"/>
    </source>
</evidence>
<dbReference type="InterPro" id="IPR036188">
    <property type="entry name" value="FAD/NAD-bd_sf"/>
</dbReference>
<organism evidence="4 5">
    <name type="scientific">Duganella zoogloeoides</name>
    <dbReference type="NCBI Taxonomy" id="75659"/>
    <lineage>
        <taxon>Bacteria</taxon>
        <taxon>Pseudomonadati</taxon>
        <taxon>Pseudomonadota</taxon>
        <taxon>Betaproteobacteria</taxon>
        <taxon>Burkholderiales</taxon>
        <taxon>Oxalobacteraceae</taxon>
        <taxon>Telluria group</taxon>
        <taxon>Duganella</taxon>
    </lineage>
</organism>
<dbReference type="SUPFAM" id="SSF51905">
    <property type="entry name" value="FAD/NAD(P)-binding domain"/>
    <property type="match status" value="1"/>
</dbReference>
<proteinExistence type="predicted"/>
<keyword evidence="2" id="KW-0503">Monooxygenase</keyword>
<reference evidence="4 5" key="1">
    <citation type="submission" date="2023-11" db="EMBL/GenBank/DDBJ databases">
        <title>MicrobeMod: A computational toolkit for identifying prokaryotic methylation and restriction-modification with nanopore sequencing.</title>
        <authorList>
            <person name="Crits-Christoph A."/>
            <person name="Kang S.C."/>
            <person name="Lee H."/>
            <person name="Ostrov N."/>
        </authorList>
    </citation>
    <scope>NUCLEOTIDE SEQUENCE [LARGE SCALE GENOMIC DNA]</scope>
    <source>
        <strain evidence="4 5">ATCC 25935</strain>
    </source>
</reference>
<dbReference type="Pfam" id="PF01494">
    <property type="entry name" value="FAD_binding_3"/>
    <property type="match status" value="1"/>
</dbReference>
<dbReference type="RefSeq" id="WP_019924291.1">
    <property type="nucleotide sequence ID" value="NZ_CP140152.1"/>
</dbReference>
<keyword evidence="1" id="KW-0560">Oxidoreductase</keyword>
<dbReference type="InterPro" id="IPR050493">
    <property type="entry name" value="FAD-dep_Monooxygenase_BioMet"/>
</dbReference>
<keyword evidence="5" id="KW-1185">Reference proteome</keyword>
<evidence type="ECO:0000256" key="1">
    <source>
        <dbReference type="ARBA" id="ARBA00023002"/>
    </source>
</evidence>
<protein>
    <submittedName>
        <fullName evidence="4">FAD-dependent oxidoreductase</fullName>
    </submittedName>
</protein>